<dbReference type="Proteomes" id="UP000192491">
    <property type="component" value="Unassembled WGS sequence"/>
</dbReference>
<keyword evidence="2" id="KW-0645">Protease</keyword>
<dbReference type="GO" id="GO:0005840">
    <property type="term" value="C:ribosome"/>
    <property type="evidence" value="ECO:0007669"/>
    <property type="project" value="TreeGrafter"/>
</dbReference>
<dbReference type="InterPro" id="IPR036760">
    <property type="entry name" value="SspB-like_sf"/>
</dbReference>
<evidence type="ECO:0000313" key="3">
    <source>
        <dbReference type="Proteomes" id="UP000192491"/>
    </source>
</evidence>
<evidence type="ECO:0000313" key="2">
    <source>
        <dbReference type="EMBL" id="OQX10278.1"/>
    </source>
</evidence>
<evidence type="ECO:0000256" key="1">
    <source>
        <dbReference type="SAM" id="MobiDB-lite"/>
    </source>
</evidence>
<feature type="compositionally biased region" description="Acidic residues" evidence="1">
    <location>
        <begin position="142"/>
        <end position="155"/>
    </location>
</feature>
<dbReference type="EMBL" id="MTEJ01000117">
    <property type="protein sequence ID" value="OQX10278.1"/>
    <property type="molecule type" value="Genomic_DNA"/>
</dbReference>
<sequence length="171" mass="18992">MSQPNPPEFVATPKRPYLLRAFYEWIVDNGMTPHIMVDARSPKVKVPRQFVKDGNIVLNISMTAANNLLMDNDQVTFNARFSGKAMSIWLPMWSIMAIYARETQDGLNFPLEEYAESVALASAEPTRPALTSVSNTAPSEAEPPDEADGSDDDEPPPPKPTTRPSFLRVVK</sequence>
<gene>
    <name evidence="2" type="ORF">BWK73_20740</name>
</gene>
<dbReference type="PANTHER" id="PTHR37486:SF1">
    <property type="entry name" value="STRINGENT STARVATION PROTEIN B"/>
    <property type="match status" value="1"/>
</dbReference>
<feature type="compositionally biased region" description="Polar residues" evidence="1">
    <location>
        <begin position="129"/>
        <end position="138"/>
    </location>
</feature>
<dbReference type="PANTHER" id="PTHR37486">
    <property type="entry name" value="STRINGENT STARVATION PROTEIN B"/>
    <property type="match status" value="1"/>
</dbReference>
<keyword evidence="2" id="KW-0378">Hydrolase</keyword>
<reference evidence="2 3" key="1">
    <citation type="submission" date="2017-01" db="EMBL/GenBank/DDBJ databases">
        <title>Novel large sulfur bacteria in the metagenomes of groundwater-fed chemosynthetic microbial mats in the Lake Huron basin.</title>
        <authorList>
            <person name="Sharrar A.M."/>
            <person name="Flood B.E."/>
            <person name="Bailey J.V."/>
            <person name="Jones D.S."/>
            <person name="Biddanda B."/>
            <person name="Ruberg S.A."/>
            <person name="Marcus D.N."/>
            <person name="Dick G.J."/>
        </authorList>
    </citation>
    <scope>NUCLEOTIDE SEQUENCE [LARGE SCALE GENOMIC DNA]</scope>
    <source>
        <strain evidence="2">A8</strain>
    </source>
</reference>
<proteinExistence type="predicted"/>
<dbReference type="SUPFAM" id="SSF101738">
    <property type="entry name" value="SspB-like"/>
    <property type="match status" value="1"/>
</dbReference>
<dbReference type="InterPro" id="IPR007481">
    <property type="entry name" value="SspB"/>
</dbReference>
<dbReference type="GO" id="GO:0008233">
    <property type="term" value="F:peptidase activity"/>
    <property type="evidence" value="ECO:0007669"/>
    <property type="project" value="UniProtKB-KW"/>
</dbReference>
<feature type="region of interest" description="Disordered" evidence="1">
    <location>
        <begin position="124"/>
        <end position="171"/>
    </location>
</feature>
<dbReference type="PIRSF" id="PIRSF005276">
    <property type="entry name" value="SspB"/>
    <property type="match status" value="1"/>
</dbReference>
<dbReference type="GO" id="GO:0005829">
    <property type="term" value="C:cytosol"/>
    <property type="evidence" value="ECO:0007669"/>
    <property type="project" value="TreeGrafter"/>
</dbReference>
<organism evidence="2 3">
    <name type="scientific">Thiothrix lacustris</name>
    <dbReference type="NCBI Taxonomy" id="525917"/>
    <lineage>
        <taxon>Bacteria</taxon>
        <taxon>Pseudomonadati</taxon>
        <taxon>Pseudomonadota</taxon>
        <taxon>Gammaproteobacteria</taxon>
        <taxon>Thiotrichales</taxon>
        <taxon>Thiotrichaceae</taxon>
        <taxon>Thiothrix</taxon>
    </lineage>
</organism>
<comment type="caution">
    <text evidence="2">The sequence shown here is derived from an EMBL/GenBank/DDBJ whole genome shotgun (WGS) entry which is preliminary data.</text>
</comment>
<dbReference type="AlphaFoldDB" id="A0A1Y1QNU4"/>
<dbReference type="GO" id="GO:0045732">
    <property type="term" value="P:positive regulation of protein catabolic process"/>
    <property type="evidence" value="ECO:0007669"/>
    <property type="project" value="TreeGrafter"/>
</dbReference>
<dbReference type="Pfam" id="PF04386">
    <property type="entry name" value="SspB"/>
    <property type="match status" value="1"/>
</dbReference>
<protein>
    <submittedName>
        <fullName evidence="2">ClpXP protease specificity-enhancing factor</fullName>
    </submittedName>
</protein>
<dbReference type="Gene3D" id="2.30.30.220">
    <property type="entry name" value="SspB-like"/>
    <property type="match status" value="1"/>
</dbReference>
<dbReference type="GO" id="GO:0006508">
    <property type="term" value="P:proteolysis"/>
    <property type="evidence" value="ECO:0007669"/>
    <property type="project" value="UniProtKB-KW"/>
</dbReference>
<dbReference type="NCBIfam" id="NF008769">
    <property type="entry name" value="PRK11798.2-5"/>
    <property type="match status" value="1"/>
</dbReference>
<dbReference type="NCBIfam" id="NF008763">
    <property type="entry name" value="PRK11798.1-2"/>
    <property type="match status" value="1"/>
</dbReference>
<accession>A0A1Y1QNU4</accession>
<name>A0A1Y1QNU4_9GAMM</name>